<evidence type="ECO:0000313" key="1">
    <source>
        <dbReference type="EMBL" id="KDO37547.1"/>
    </source>
</evidence>
<dbReference type="Proteomes" id="UP000027120">
    <property type="component" value="Unassembled WGS sequence"/>
</dbReference>
<dbReference type="InterPro" id="IPR021109">
    <property type="entry name" value="Peptidase_aspartic_dom_sf"/>
</dbReference>
<dbReference type="EMBL" id="KK790309">
    <property type="protein sequence ID" value="KDO37547.1"/>
    <property type="molecule type" value="Genomic_DNA"/>
</dbReference>
<keyword evidence="2" id="KW-1185">Reference proteome</keyword>
<reference evidence="1 2" key="1">
    <citation type="submission" date="2014-04" db="EMBL/GenBank/DDBJ databases">
        <authorList>
            <consortium name="International Citrus Genome Consortium"/>
            <person name="Gmitter F."/>
            <person name="Chen C."/>
            <person name="Farmerie W."/>
            <person name="Harkins T."/>
            <person name="Desany B."/>
            <person name="Mohiuddin M."/>
            <person name="Kodira C."/>
            <person name="Borodovsky M."/>
            <person name="Lomsadze A."/>
            <person name="Burns P."/>
            <person name="Jenkins J."/>
            <person name="Prochnik S."/>
            <person name="Shu S."/>
            <person name="Chapman J."/>
            <person name="Pitluck S."/>
            <person name="Schmutz J."/>
            <person name="Rokhsar D."/>
        </authorList>
    </citation>
    <scope>NUCLEOTIDE SEQUENCE</scope>
</reference>
<organism evidence="1 2">
    <name type="scientific">Citrus sinensis</name>
    <name type="common">Sweet orange</name>
    <name type="synonym">Citrus aurantium var. sinensis</name>
    <dbReference type="NCBI Taxonomy" id="2711"/>
    <lineage>
        <taxon>Eukaryota</taxon>
        <taxon>Viridiplantae</taxon>
        <taxon>Streptophyta</taxon>
        <taxon>Embryophyta</taxon>
        <taxon>Tracheophyta</taxon>
        <taxon>Spermatophyta</taxon>
        <taxon>Magnoliopsida</taxon>
        <taxon>eudicotyledons</taxon>
        <taxon>Gunneridae</taxon>
        <taxon>Pentapetalae</taxon>
        <taxon>rosids</taxon>
        <taxon>malvids</taxon>
        <taxon>Sapindales</taxon>
        <taxon>Rutaceae</taxon>
        <taxon>Aurantioideae</taxon>
        <taxon>Citrus</taxon>
    </lineage>
</organism>
<proteinExistence type="predicted"/>
<dbReference type="AlphaFoldDB" id="A0A067DET8"/>
<dbReference type="SUPFAM" id="SSF50630">
    <property type="entry name" value="Acid proteases"/>
    <property type="match status" value="1"/>
</dbReference>
<name>A0A067DET8_CITSI</name>
<dbReference type="SMR" id="A0A067DET8"/>
<sequence length="131" mass="14860">MPTTNQTTYRNSSIPVRRLSRTELQERCAKNSTKMLEISLRVISGARASETMRINGRIGNISPIVLVDSGSTRNFMSEQFYSTRKCTNVNLILQGVSVIVDFNLRDLEGYDVVLGTQWLRTLEPILWDFAS</sequence>
<protein>
    <recommendedName>
        <fullName evidence="3">Aspartic peptidase DDI1-type domain-containing protein</fullName>
    </recommendedName>
</protein>
<accession>A0A067DET8</accession>
<gene>
    <name evidence="1" type="ORF">CISIN_1g039270mg</name>
</gene>
<evidence type="ECO:0000313" key="2">
    <source>
        <dbReference type="Proteomes" id="UP000027120"/>
    </source>
</evidence>
<dbReference type="CDD" id="cd00303">
    <property type="entry name" value="retropepsin_like"/>
    <property type="match status" value="1"/>
</dbReference>
<evidence type="ECO:0008006" key="3">
    <source>
        <dbReference type="Google" id="ProtNLM"/>
    </source>
</evidence>